<evidence type="ECO:0000256" key="2">
    <source>
        <dbReference type="ARBA" id="ARBA00023125"/>
    </source>
</evidence>
<evidence type="ECO:0000256" key="3">
    <source>
        <dbReference type="ARBA" id="ARBA00023163"/>
    </source>
</evidence>
<dbReference type="RefSeq" id="WP_283892121.1">
    <property type="nucleotide sequence ID" value="NZ_JARWAF010000002.1"/>
</dbReference>
<keyword evidence="6" id="KW-1185">Reference proteome</keyword>
<dbReference type="SUPFAM" id="SSF51206">
    <property type="entry name" value="cAMP-binding domain-like"/>
    <property type="match status" value="1"/>
</dbReference>
<name>A0ABT7D2U4_9ACTN</name>
<sequence length="217" mass="23922">MSEDSSILVSSLRGLVSNEMWAELKAYPKWQRPAGKTLLWQGTEGTQVLALLDGLVKVVRTDRDGRKRLLAFRGPGEILGEMALRPGDVRLADVQAMSMCKVSVIPADDFRRLAREHKLAGPLAELAIRRLKEQTEVYDGDVRERLVMALLRLVEVSGGERSFSLTRDELAQHIGVGRKSVSQTLARLGPELVWAAKSRIDVVDVQALRQALGAVSA</sequence>
<dbReference type="InterPro" id="IPR036390">
    <property type="entry name" value="WH_DNA-bd_sf"/>
</dbReference>
<gene>
    <name evidence="5" type="ORF">P5W92_06860</name>
</gene>
<organism evidence="5 6">
    <name type="scientific">Streptomyces pakalii</name>
    <dbReference type="NCBI Taxonomy" id="3036494"/>
    <lineage>
        <taxon>Bacteria</taxon>
        <taxon>Bacillati</taxon>
        <taxon>Actinomycetota</taxon>
        <taxon>Actinomycetes</taxon>
        <taxon>Kitasatosporales</taxon>
        <taxon>Streptomycetaceae</taxon>
        <taxon>Streptomyces</taxon>
    </lineage>
</organism>
<dbReference type="CDD" id="cd00038">
    <property type="entry name" value="CAP_ED"/>
    <property type="match status" value="1"/>
</dbReference>
<dbReference type="Proteomes" id="UP001237194">
    <property type="component" value="Unassembled WGS sequence"/>
</dbReference>
<dbReference type="Pfam" id="PF13545">
    <property type="entry name" value="HTH_Crp_2"/>
    <property type="match status" value="1"/>
</dbReference>
<dbReference type="PANTHER" id="PTHR24567">
    <property type="entry name" value="CRP FAMILY TRANSCRIPTIONAL REGULATORY PROTEIN"/>
    <property type="match status" value="1"/>
</dbReference>
<dbReference type="Gene3D" id="2.60.120.10">
    <property type="entry name" value="Jelly Rolls"/>
    <property type="match status" value="1"/>
</dbReference>
<evidence type="ECO:0000313" key="5">
    <source>
        <dbReference type="EMBL" id="MDJ1640125.1"/>
    </source>
</evidence>
<dbReference type="InterPro" id="IPR018490">
    <property type="entry name" value="cNMP-bd_dom_sf"/>
</dbReference>
<dbReference type="EMBL" id="JARWAF010000002">
    <property type="protein sequence ID" value="MDJ1640125.1"/>
    <property type="molecule type" value="Genomic_DNA"/>
</dbReference>
<keyword evidence="3" id="KW-0804">Transcription</keyword>
<dbReference type="PANTHER" id="PTHR24567:SF68">
    <property type="entry name" value="DNA-BINDING TRANSCRIPTIONAL DUAL REGULATOR CRP"/>
    <property type="match status" value="1"/>
</dbReference>
<keyword evidence="2" id="KW-0238">DNA-binding</keyword>
<comment type="caution">
    <text evidence="5">The sequence shown here is derived from an EMBL/GenBank/DDBJ whole genome shotgun (WGS) entry which is preliminary data.</text>
</comment>
<accession>A0ABT7D2U4</accession>
<dbReference type="PROSITE" id="PS50042">
    <property type="entry name" value="CNMP_BINDING_3"/>
    <property type="match status" value="1"/>
</dbReference>
<protein>
    <submittedName>
        <fullName evidence="5">Crp/Fnr family transcriptional regulator</fullName>
    </submittedName>
</protein>
<dbReference type="Pfam" id="PF00027">
    <property type="entry name" value="cNMP_binding"/>
    <property type="match status" value="1"/>
</dbReference>
<evidence type="ECO:0000256" key="1">
    <source>
        <dbReference type="ARBA" id="ARBA00023015"/>
    </source>
</evidence>
<keyword evidence="1" id="KW-0805">Transcription regulation</keyword>
<dbReference type="InterPro" id="IPR014710">
    <property type="entry name" value="RmlC-like_jellyroll"/>
</dbReference>
<dbReference type="SMART" id="SM00100">
    <property type="entry name" value="cNMP"/>
    <property type="match status" value="1"/>
</dbReference>
<reference evidence="5 6" key="1">
    <citation type="submission" date="2023-04" db="EMBL/GenBank/DDBJ databases">
        <title>A novel species of the genus Streptomyces: Streptomyces pakalii sp. nov. isolated from a Mexican soil jungle.</title>
        <authorList>
            <person name="Chavez-Hernandez M.A."/>
            <person name="Ortiz-Alvarez J."/>
            <person name="Villa-Tanaca L."/>
            <person name="Hernandez-Rodriguez C."/>
        </authorList>
    </citation>
    <scope>NUCLEOTIDE SEQUENCE [LARGE SCALE GENOMIC DNA]</scope>
    <source>
        <strain evidence="5 6">ENCB-J15</strain>
    </source>
</reference>
<dbReference type="InterPro" id="IPR036388">
    <property type="entry name" value="WH-like_DNA-bd_sf"/>
</dbReference>
<evidence type="ECO:0000259" key="4">
    <source>
        <dbReference type="PROSITE" id="PS50042"/>
    </source>
</evidence>
<dbReference type="InterPro" id="IPR000595">
    <property type="entry name" value="cNMP-bd_dom"/>
</dbReference>
<dbReference type="Gene3D" id="1.10.10.10">
    <property type="entry name" value="Winged helix-like DNA-binding domain superfamily/Winged helix DNA-binding domain"/>
    <property type="match status" value="1"/>
</dbReference>
<dbReference type="InterPro" id="IPR050397">
    <property type="entry name" value="Env_Response_Regulators"/>
</dbReference>
<dbReference type="InterPro" id="IPR012318">
    <property type="entry name" value="HTH_CRP"/>
</dbReference>
<feature type="domain" description="Cyclic nucleotide-binding" evidence="4">
    <location>
        <begin position="27"/>
        <end position="113"/>
    </location>
</feature>
<evidence type="ECO:0000313" key="6">
    <source>
        <dbReference type="Proteomes" id="UP001237194"/>
    </source>
</evidence>
<proteinExistence type="predicted"/>
<dbReference type="SUPFAM" id="SSF46785">
    <property type="entry name" value="Winged helix' DNA-binding domain"/>
    <property type="match status" value="1"/>
</dbReference>